<comment type="caution">
    <text evidence="1">The sequence shown here is derived from an EMBL/GenBank/DDBJ whole genome shotgun (WGS) entry which is preliminary data.</text>
</comment>
<dbReference type="Proteomes" id="UP000016064">
    <property type="component" value="Unassembled WGS sequence"/>
</dbReference>
<sequence>MLGQSRKKYFSISGFFDKSLLNFRSDFYLFANKSFIRAIYLSGLKAFPAFSYCKNLLPLIIFPLIFLRKSLFFFLKNSTSKVLERFA</sequence>
<dbReference type="EMBL" id="APJW01000001">
    <property type="protein sequence ID" value="EQM63194.1"/>
    <property type="molecule type" value="Genomic_DNA"/>
</dbReference>
<reference evidence="1 2" key="1">
    <citation type="submission" date="2013-07" db="EMBL/GenBank/DDBJ databases">
        <title>Isolation of a new Chlamydia species from the feral Sacred Ibis (Threskiornis aethiopicus): Chlamydia ibidis.</title>
        <authorList>
            <person name="Vorimore F."/>
            <person name="Hsia R.-C."/>
            <person name="Huot-Creasy H."/>
            <person name="Bastian S."/>
            <person name="Deruyter L."/>
            <person name="Passet A."/>
            <person name="Sachse K."/>
            <person name="Bavoil P."/>
            <person name="Myers G."/>
            <person name="Laroucau K."/>
        </authorList>
    </citation>
    <scope>NUCLEOTIDE SEQUENCE [LARGE SCALE GENOMIC DNA]</scope>
    <source>
        <strain evidence="1 2">10-1398/6</strain>
    </source>
</reference>
<gene>
    <name evidence="1" type="ORF">H359_0164</name>
</gene>
<name>A0ABN0N0U0_9CHLA</name>
<protein>
    <submittedName>
        <fullName evidence="1">Uncharacterized protein</fullName>
    </submittedName>
</protein>
<organism evidence="1 2">
    <name type="scientific">Chlamydia ibidis 10-1398/6</name>
    <dbReference type="NCBI Taxonomy" id="1046581"/>
    <lineage>
        <taxon>Bacteria</taxon>
        <taxon>Pseudomonadati</taxon>
        <taxon>Chlamydiota</taxon>
        <taxon>Chlamydiia</taxon>
        <taxon>Chlamydiales</taxon>
        <taxon>Chlamydiaceae</taxon>
        <taxon>Chlamydia/Chlamydophila group</taxon>
        <taxon>Chlamydia</taxon>
    </lineage>
</organism>
<keyword evidence="2" id="KW-1185">Reference proteome</keyword>
<evidence type="ECO:0000313" key="2">
    <source>
        <dbReference type="Proteomes" id="UP000016064"/>
    </source>
</evidence>
<evidence type="ECO:0000313" key="1">
    <source>
        <dbReference type="EMBL" id="EQM63194.1"/>
    </source>
</evidence>
<proteinExistence type="predicted"/>
<accession>A0ABN0N0U0</accession>